<dbReference type="AlphaFoldDB" id="A0A2T1NAF4"/>
<sequence length="155" mass="17153">MTFDCKEQLAGVATLDFYLLTECDNFPEVLTDVNANDVTYDPEINNVEATIQPDSITTNFNNRVSANGELWQPNLSAKFITISEALEQLLDQYANKPGIAILCLNNGFKKMVGSNLEPLYLNYTTNEGATIDDSNASTTITITGKMRQRPVYITA</sequence>
<evidence type="ECO:0000313" key="1">
    <source>
        <dbReference type="EMBL" id="PSG89131.1"/>
    </source>
</evidence>
<organism evidence="1 2">
    <name type="scientific">Mesoflavibacter zeaxanthinifaciens subsp. sabulilitoris</name>
    <dbReference type="NCBI Taxonomy" id="1520893"/>
    <lineage>
        <taxon>Bacteria</taxon>
        <taxon>Pseudomonadati</taxon>
        <taxon>Bacteroidota</taxon>
        <taxon>Flavobacteriia</taxon>
        <taxon>Flavobacteriales</taxon>
        <taxon>Flavobacteriaceae</taxon>
        <taxon>Mesoflavibacter</taxon>
    </lineage>
</organism>
<comment type="caution">
    <text evidence="1">The sequence shown here is derived from an EMBL/GenBank/DDBJ whole genome shotgun (WGS) entry which is preliminary data.</text>
</comment>
<evidence type="ECO:0000313" key="2">
    <source>
        <dbReference type="Proteomes" id="UP000238430"/>
    </source>
</evidence>
<dbReference type="EMBL" id="PXOT01000024">
    <property type="protein sequence ID" value="PSG89131.1"/>
    <property type="molecule type" value="Genomic_DNA"/>
</dbReference>
<protein>
    <submittedName>
        <fullName evidence="1">Uncharacterized protein</fullName>
    </submittedName>
</protein>
<accession>A0A2T1NAF4</accession>
<proteinExistence type="predicted"/>
<dbReference type="Proteomes" id="UP000238430">
    <property type="component" value="Unassembled WGS sequence"/>
</dbReference>
<keyword evidence="2" id="KW-1185">Reference proteome</keyword>
<dbReference type="RefSeq" id="WP_106679115.1">
    <property type="nucleotide sequence ID" value="NZ_JACHWV010000003.1"/>
</dbReference>
<reference evidence="1 2" key="1">
    <citation type="submission" date="2018-03" db="EMBL/GenBank/DDBJ databases">
        <title>Mesoflavibacter sp. HG37 and Mesoflavibacter sp. HG96 sp.nov., two marine bacteria isolated from seawater of Western Pacific Ocean.</title>
        <authorList>
            <person name="Cheng H."/>
            <person name="Wu Y.-H."/>
            <person name="Guo L.-L."/>
            <person name="Xu X.-W."/>
        </authorList>
    </citation>
    <scope>NUCLEOTIDE SEQUENCE [LARGE SCALE GENOMIC DNA]</scope>
    <source>
        <strain evidence="1 2">KCTC 42117</strain>
    </source>
</reference>
<dbReference type="OrthoDB" id="1353083at2"/>
<name>A0A2T1NAF4_9FLAO</name>
<gene>
    <name evidence="1" type="ORF">C7H61_09235</name>
</gene>